<dbReference type="AlphaFoldDB" id="A0A2N5TRJ1"/>
<evidence type="ECO:0000313" key="3">
    <source>
        <dbReference type="EMBL" id="PLW28116.1"/>
    </source>
</evidence>
<accession>A0A2N5TRJ1</accession>
<dbReference type="InterPro" id="IPR000159">
    <property type="entry name" value="RA_dom"/>
</dbReference>
<organism evidence="3 4">
    <name type="scientific">Puccinia coronata f. sp. avenae</name>
    <dbReference type="NCBI Taxonomy" id="200324"/>
    <lineage>
        <taxon>Eukaryota</taxon>
        <taxon>Fungi</taxon>
        <taxon>Dikarya</taxon>
        <taxon>Basidiomycota</taxon>
        <taxon>Pucciniomycotina</taxon>
        <taxon>Pucciniomycetes</taxon>
        <taxon>Pucciniales</taxon>
        <taxon>Pucciniaceae</taxon>
        <taxon>Puccinia</taxon>
    </lineage>
</organism>
<evidence type="ECO:0000256" key="1">
    <source>
        <dbReference type="SAM" id="MobiDB-lite"/>
    </source>
</evidence>
<feature type="domain" description="Ras-associating" evidence="2">
    <location>
        <begin position="1"/>
        <end position="58"/>
    </location>
</feature>
<reference evidence="3 4" key="1">
    <citation type="submission" date="2017-11" db="EMBL/GenBank/DDBJ databases">
        <title>De novo assembly and phasing of dikaryotic genomes from two isolates of Puccinia coronata f. sp. avenae, the causal agent of oat crown rust.</title>
        <authorList>
            <person name="Miller M.E."/>
            <person name="Zhang Y."/>
            <person name="Omidvar V."/>
            <person name="Sperschneider J."/>
            <person name="Schwessinger B."/>
            <person name="Raley C."/>
            <person name="Palmer J.M."/>
            <person name="Garnica D."/>
            <person name="Upadhyaya N."/>
            <person name="Rathjen J."/>
            <person name="Taylor J.M."/>
            <person name="Park R.F."/>
            <person name="Dodds P.N."/>
            <person name="Hirsch C.D."/>
            <person name="Kianian S.F."/>
            <person name="Figueroa M."/>
        </authorList>
    </citation>
    <scope>NUCLEOTIDE SEQUENCE [LARGE SCALE GENOMIC DNA]</scope>
    <source>
        <strain evidence="3">12SD80</strain>
    </source>
</reference>
<dbReference type="GO" id="GO:0007165">
    <property type="term" value="P:signal transduction"/>
    <property type="evidence" value="ECO:0007669"/>
    <property type="project" value="InterPro"/>
</dbReference>
<comment type="caution">
    <text evidence="3">The sequence shown here is derived from an EMBL/GenBank/DDBJ whole genome shotgun (WGS) entry which is preliminary data.</text>
</comment>
<proteinExistence type="predicted"/>
<sequence>MLIEEQPSDYALWERVNDYCRQVVLDQEAVLERQAILHREARAKMPQTLEALLAYSFHAVNNTIAAREERMAAAEDHLWRAMWDAKEACLRKIVCKDNNEDLFEEVELEGEDRDAFIRRIARENGEIAPCDTHLVAKTLQPNVNPAPPVGPVLAAAESEVGAPTSPLLGLGVAATGKGDTGGQAQEPPQAESLSKRARLD</sequence>
<gene>
    <name evidence="3" type="ORF">PCASD_23778</name>
</gene>
<protein>
    <recommendedName>
        <fullName evidence="2">Ras-associating domain-containing protein</fullName>
    </recommendedName>
</protein>
<dbReference type="Proteomes" id="UP000235392">
    <property type="component" value="Unassembled WGS sequence"/>
</dbReference>
<dbReference type="EMBL" id="PGCI01000377">
    <property type="protein sequence ID" value="PLW28116.1"/>
    <property type="molecule type" value="Genomic_DNA"/>
</dbReference>
<dbReference type="PROSITE" id="PS50200">
    <property type="entry name" value="RA"/>
    <property type="match status" value="1"/>
</dbReference>
<name>A0A2N5TRJ1_9BASI</name>
<feature type="region of interest" description="Disordered" evidence="1">
    <location>
        <begin position="164"/>
        <end position="200"/>
    </location>
</feature>
<evidence type="ECO:0000313" key="4">
    <source>
        <dbReference type="Proteomes" id="UP000235392"/>
    </source>
</evidence>
<evidence type="ECO:0000259" key="2">
    <source>
        <dbReference type="PROSITE" id="PS50200"/>
    </source>
</evidence>